<dbReference type="GO" id="GO:0016301">
    <property type="term" value="F:kinase activity"/>
    <property type="evidence" value="ECO:0007669"/>
    <property type="project" value="UniProtKB-KW"/>
</dbReference>
<proteinExistence type="inferred from homology"/>
<dbReference type="InterPro" id="IPR000600">
    <property type="entry name" value="ROK"/>
</dbReference>
<dbReference type="Pfam" id="PF00480">
    <property type="entry name" value="ROK"/>
    <property type="match status" value="1"/>
</dbReference>
<keyword evidence="2" id="KW-0418">Kinase</keyword>
<dbReference type="Gene3D" id="3.30.420.40">
    <property type="match status" value="2"/>
</dbReference>
<evidence type="ECO:0000313" key="2">
    <source>
        <dbReference type="EMBL" id="SEM75058.1"/>
    </source>
</evidence>
<protein>
    <submittedName>
        <fullName evidence="2">Sugar kinase of the NBD/HSP70 family, may contain an N-terminal HTH domain</fullName>
    </submittedName>
</protein>
<evidence type="ECO:0000313" key="3">
    <source>
        <dbReference type="Proteomes" id="UP000199372"/>
    </source>
</evidence>
<dbReference type="SUPFAM" id="SSF53067">
    <property type="entry name" value="Actin-like ATPase domain"/>
    <property type="match status" value="1"/>
</dbReference>
<dbReference type="PANTHER" id="PTHR18964:SF149">
    <property type="entry name" value="BIFUNCTIONAL UDP-N-ACETYLGLUCOSAMINE 2-EPIMERASE_N-ACETYLMANNOSAMINE KINASE"/>
    <property type="match status" value="1"/>
</dbReference>
<dbReference type="Gene3D" id="1.10.10.10">
    <property type="entry name" value="Winged helix-like DNA-binding domain superfamily/Winged helix DNA-binding domain"/>
    <property type="match status" value="1"/>
</dbReference>
<dbReference type="InterPro" id="IPR036390">
    <property type="entry name" value="WH_DNA-bd_sf"/>
</dbReference>
<dbReference type="Proteomes" id="UP000199372">
    <property type="component" value="Unassembled WGS sequence"/>
</dbReference>
<dbReference type="InterPro" id="IPR049874">
    <property type="entry name" value="ROK_cs"/>
</dbReference>
<dbReference type="InterPro" id="IPR043129">
    <property type="entry name" value="ATPase_NBD"/>
</dbReference>
<dbReference type="CDD" id="cd24073">
    <property type="entry name" value="ASKHA_ATPase_ROK_CYANR"/>
    <property type="match status" value="1"/>
</dbReference>
<dbReference type="PROSITE" id="PS01125">
    <property type="entry name" value="ROK"/>
    <property type="match status" value="1"/>
</dbReference>
<sequence length="466" mass="48950">MSPNLEQYSSLQRRNSRCTAAKRAPLSMANERNAPIVTAAALSAPQHGGCGPLRISRADSGDSAVPLRQQVFESVRAGGALSRVEIARMLGVSPGSVTQAAADLIAAGYLQEVETAPRDGETTRGRPPVGLAVNPAAGTVAGIKISEAGHSAVLYDFAGGALADMTLPGAVRPLSRAEVKATVAQLLDGLLGQASITRDQVAAVGLGMPGFIDGETGQALWSSMLSDANLPLTELLSDHLGCPVIIDNDANLMTLAELWFGDGRDVSNFAVVTIEHGVGMGLVLNNRLYRGGRGLGTELGHTKVQLDGALCRCGQRGCLEAYVADYALVREASTALDWSGKDLLGPREMLSELYDHAKAGNTAARSIFRRAGRYLAVGLANVVNLFDPELIILSGERMEYDYLYADEVLRDMAAAAIQVDRPAPRVQIHAWGDLIWARGAAALALSTVTAQRLGTPGALDEASCVA</sequence>
<dbReference type="PANTHER" id="PTHR18964">
    <property type="entry name" value="ROK (REPRESSOR, ORF, KINASE) FAMILY"/>
    <property type="match status" value="1"/>
</dbReference>
<dbReference type="EMBL" id="FOCM01000001">
    <property type="protein sequence ID" value="SEM75058.1"/>
    <property type="molecule type" value="Genomic_DNA"/>
</dbReference>
<comment type="similarity">
    <text evidence="1">Belongs to the ROK (NagC/XylR) family.</text>
</comment>
<accession>A0A1H8AZ37</accession>
<reference evidence="3" key="1">
    <citation type="submission" date="2016-10" db="EMBL/GenBank/DDBJ databases">
        <authorList>
            <person name="Varghese N."/>
            <person name="Submissions S."/>
        </authorList>
    </citation>
    <scope>NUCLEOTIDE SEQUENCE [LARGE SCALE GENOMIC DNA]</scope>
    <source>
        <strain evidence="3">DSM 26893</strain>
    </source>
</reference>
<dbReference type="SUPFAM" id="SSF46785">
    <property type="entry name" value="Winged helix' DNA-binding domain"/>
    <property type="match status" value="1"/>
</dbReference>
<dbReference type="InterPro" id="IPR036388">
    <property type="entry name" value="WH-like_DNA-bd_sf"/>
</dbReference>
<gene>
    <name evidence="2" type="ORF">SAMN04488011_101339</name>
</gene>
<evidence type="ECO:0000256" key="1">
    <source>
        <dbReference type="ARBA" id="ARBA00006479"/>
    </source>
</evidence>
<organism evidence="2 3">
    <name type="scientific">Palleronia pelagia</name>
    <dbReference type="NCBI Taxonomy" id="387096"/>
    <lineage>
        <taxon>Bacteria</taxon>
        <taxon>Pseudomonadati</taxon>
        <taxon>Pseudomonadota</taxon>
        <taxon>Alphaproteobacteria</taxon>
        <taxon>Rhodobacterales</taxon>
        <taxon>Roseobacteraceae</taxon>
        <taxon>Palleronia</taxon>
    </lineage>
</organism>
<keyword evidence="3" id="KW-1185">Reference proteome</keyword>
<name>A0A1H8AZ37_9RHOB</name>
<dbReference type="AlphaFoldDB" id="A0A1H8AZ37"/>
<keyword evidence="2" id="KW-0808">Transferase</keyword>